<dbReference type="PANTHER" id="PTHR34883">
    <property type="entry name" value="SERINE-RICH PROTEIN, PUTATIVE-RELATED-RELATED"/>
    <property type="match status" value="1"/>
</dbReference>
<proteinExistence type="predicted"/>
<evidence type="ECO:0000313" key="4">
    <source>
        <dbReference type="Proteomes" id="UP001586593"/>
    </source>
</evidence>
<dbReference type="InterPro" id="IPR008972">
    <property type="entry name" value="Cupredoxin"/>
</dbReference>
<dbReference type="PANTHER" id="PTHR34883:SF4">
    <property type="entry name" value="CUPREDOXIN"/>
    <property type="match status" value="1"/>
</dbReference>
<dbReference type="Gene3D" id="2.60.40.420">
    <property type="entry name" value="Cupredoxins - blue copper proteins"/>
    <property type="match status" value="1"/>
</dbReference>
<feature type="region of interest" description="Disordered" evidence="1">
    <location>
        <begin position="271"/>
        <end position="302"/>
    </location>
</feature>
<dbReference type="EMBL" id="JAZHXJ010000042">
    <property type="protein sequence ID" value="KAL1879381.1"/>
    <property type="molecule type" value="Genomic_DNA"/>
</dbReference>
<organism evidence="3 4">
    <name type="scientific">Phialemonium thermophilum</name>
    <dbReference type="NCBI Taxonomy" id="223376"/>
    <lineage>
        <taxon>Eukaryota</taxon>
        <taxon>Fungi</taxon>
        <taxon>Dikarya</taxon>
        <taxon>Ascomycota</taxon>
        <taxon>Pezizomycotina</taxon>
        <taxon>Sordariomycetes</taxon>
        <taxon>Sordariomycetidae</taxon>
        <taxon>Cephalothecales</taxon>
        <taxon>Cephalothecaceae</taxon>
        <taxon>Phialemonium</taxon>
    </lineage>
</organism>
<sequence length="380" mass="37066">MKFSAALPLFVAPLVLAKSVDDVYPARRERLAPREHRGKHSTRDVGFAVGANSVVGNSNDIFNLGFRGFGLQENAISEVIILWFNPGGGSATTIVNTVTQTVVAGGGAANTGLVTPPGLTSVAGGNAGNAATVTAAPAASGTVAGTGATHTVTVGGPAAGLSFQPSEISANIGDTVIFTFLSANHTATQSAFDKPCEALAGGMDSGFQPNPNNSVNPPPQVAMQVMVSTPLWFFCKQTGHCGKGMTFSINPTANKTQAMFQAMAIAQNGKGSGSAITGNGNGAAAAAPPPPPPPAASAPADGSITATVGSPSVSATLPVGAASVTDPATGVVSGSGTLNPDGSCSCAVVCGAGSFPAVAQGNGAFGGFGGAIPASMIGAA</sequence>
<keyword evidence="4" id="KW-1185">Reference proteome</keyword>
<feature type="signal peptide" evidence="2">
    <location>
        <begin position="1"/>
        <end position="17"/>
    </location>
</feature>
<feature type="chain" id="PRO_5047168801" evidence="2">
    <location>
        <begin position="18"/>
        <end position="380"/>
    </location>
</feature>
<protein>
    <submittedName>
        <fullName evidence="3">Uncharacterized protein</fullName>
    </submittedName>
</protein>
<dbReference type="InterPro" id="IPR052953">
    <property type="entry name" value="Ser-rich/MCO-related"/>
</dbReference>
<reference evidence="3 4" key="1">
    <citation type="journal article" date="2024" name="Commun. Biol.">
        <title>Comparative genomic analysis of thermophilic fungi reveals convergent evolutionary adaptations and gene losses.</title>
        <authorList>
            <person name="Steindorff A.S."/>
            <person name="Aguilar-Pontes M.V."/>
            <person name="Robinson A.J."/>
            <person name="Andreopoulos B."/>
            <person name="LaButti K."/>
            <person name="Kuo A."/>
            <person name="Mondo S."/>
            <person name="Riley R."/>
            <person name="Otillar R."/>
            <person name="Haridas S."/>
            <person name="Lipzen A."/>
            <person name="Grimwood J."/>
            <person name="Schmutz J."/>
            <person name="Clum A."/>
            <person name="Reid I.D."/>
            <person name="Moisan M.C."/>
            <person name="Butler G."/>
            <person name="Nguyen T.T.M."/>
            <person name="Dewar K."/>
            <person name="Conant G."/>
            <person name="Drula E."/>
            <person name="Henrissat B."/>
            <person name="Hansel C."/>
            <person name="Singer S."/>
            <person name="Hutchinson M.I."/>
            <person name="de Vries R.P."/>
            <person name="Natvig D.O."/>
            <person name="Powell A.J."/>
            <person name="Tsang A."/>
            <person name="Grigoriev I.V."/>
        </authorList>
    </citation>
    <scope>NUCLEOTIDE SEQUENCE [LARGE SCALE GENOMIC DNA]</scope>
    <source>
        <strain evidence="3 4">ATCC 24622</strain>
    </source>
</reference>
<feature type="compositionally biased region" description="Pro residues" evidence="1">
    <location>
        <begin position="287"/>
        <end position="296"/>
    </location>
</feature>
<dbReference type="SUPFAM" id="SSF49503">
    <property type="entry name" value="Cupredoxins"/>
    <property type="match status" value="1"/>
</dbReference>
<dbReference type="CDD" id="cd00920">
    <property type="entry name" value="Cupredoxin"/>
    <property type="match status" value="1"/>
</dbReference>
<name>A0ABR3XTQ9_9PEZI</name>
<comment type="caution">
    <text evidence="3">The sequence shown here is derived from an EMBL/GenBank/DDBJ whole genome shotgun (WGS) entry which is preliminary data.</text>
</comment>
<accession>A0ABR3XTQ9</accession>
<evidence type="ECO:0000313" key="3">
    <source>
        <dbReference type="EMBL" id="KAL1879381.1"/>
    </source>
</evidence>
<keyword evidence="2" id="KW-0732">Signal</keyword>
<dbReference type="Proteomes" id="UP001586593">
    <property type="component" value="Unassembled WGS sequence"/>
</dbReference>
<gene>
    <name evidence="3" type="ORF">VTK73DRAFT_7018</name>
</gene>
<evidence type="ECO:0000256" key="1">
    <source>
        <dbReference type="SAM" id="MobiDB-lite"/>
    </source>
</evidence>
<evidence type="ECO:0000256" key="2">
    <source>
        <dbReference type="SAM" id="SignalP"/>
    </source>
</evidence>